<dbReference type="EMBL" id="ASXA01000007">
    <property type="protein sequence ID" value="EPX88383.1"/>
    <property type="molecule type" value="Genomic_DNA"/>
</dbReference>
<organism evidence="1 2">
    <name type="scientific">Streptococcus oralis subsp. tigurinus 2426</name>
    <dbReference type="NCBI Taxonomy" id="1333865"/>
    <lineage>
        <taxon>Bacteria</taxon>
        <taxon>Bacillati</taxon>
        <taxon>Bacillota</taxon>
        <taxon>Bacilli</taxon>
        <taxon>Lactobacillales</taxon>
        <taxon>Streptococcaceae</taxon>
        <taxon>Streptococcus</taxon>
    </lineage>
</organism>
<protein>
    <submittedName>
        <fullName evidence="1">Uncharacterized protein</fullName>
    </submittedName>
</protein>
<dbReference type="Proteomes" id="UP000015340">
    <property type="component" value="Unassembled WGS sequence"/>
</dbReference>
<accession>S9R8R5</accession>
<evidence type="ECO:0000313" key="2">
    <source>
        <dbReference type="Proteomes" id="UP000015340"/>
    </source>
</evidence>
<evidence type="ECO:0000313" key="1">
    <source>
        <dbReference type="EMBL" id="EPX88383.1"/>
    </source>
</evidence>
<proteinExistence type="predicted"/>
<dbReference type="AlphaFoldDB" id="S9R8R5"/>
<name>S9R8R5_STROR</name>
<sequence>MNVLVILIVILSICLFVLLIKKARINNRFTQYIINNGGSEINFINNEDISSIESAKLLNKKYKIGFINSYIVVNSIRVTE</sequence>
<comment type="caution">
    <text evidence="1">The sequence shown here is derived from an EMBL/GenBank/DDBJ whole genome shotgun (WGS) entry which is preliminary data.</text>
</comment>
<gene>
    <name evidence="1" type="ORF">L698_08450</name>
</gene>
<reference evidence="1 2" key="1">
    <citation type="journal article" date="2014" name="J. Clin. Microbiol.">
        <title>Characterization of Streptococcus tigurinus Small-Colony Variants Causing Prosthetic Joint Infection by Comparative Whole-Genome Analyses.</title>
        <authorList>
            <person name="Zbinden A."/>
            <person name="Quiblier C."/>
            <person name="Hernandez D."/>
            <person name="Herzog K."/>
            <person name="Bodler P."/>
            <person name="Senn M.M."/>
            <person name="Gizard Y."/>
            <person name="Schrenzel J."/>
            <person name="Francois P."/>
        </authorList>
    </citation>
    <scope>NUCLEOTIDE SEQUENCE [LARGE SCALE GENOMIC DNA]</scope>
    <source>
        <strain evidence="1 2">2426</strain>
    </source>
</reference>